<dbReference type="SUPFAM" id="SSF56801">
    <property type="entry name" value="Acetyl-CoA synthetase-like"/>
    <property type="match status" value="1"/>
</dbReference>
<dbReference type="GO" id="GO:0031956">
    <property type="term" value="F:medium-chain fatty acid-CoA ligase activity"/>
    <property type="evidence" value="ECO:0007669"/>
    <property type="project" value="TreeGrafter"/>
</dbReference>
<dbReference type="Gene3D" id="3.30.300.30">
    <property type="match status" value="1"/>
</dbReference>
<gene>
    <name evidence="2" type="ORF">BXY75_2034</name>
</gene>
<keyword evidence="3" id="KW-1185">Reference proteome</keyword>
<name>A0A3L9YGT6_9FLAO</name>
<sequence length="359" mass="40669">MKTISQILHPSFTLNGLQYDSVNELLSMAKELRQEGDDYEVHIGKFIEKWLDDSDTVTVRTSGSTGKPKKIEIPKLSMVNSAKATGDFFDLKEKTSALLCLSAKYIGGKMMLVRAMTLGWHLHIVAPVKDALTQYDNDYDFVAMVPYQLYHSIPALKKVKKMIVGGGVVSKELEEKIQDVSTEIYSTYGMTETVSHIAVRRLNGKDKSDVYKALPNVKIGTDGRECMIIYAPEINKELLITNDLIELVSPTEFKWLGRYDNVINSGGVKLYPEKIEAKLSSYIELPFIIASEADEQLGERIILVLETKEDQPIPNYTEAFAMLEGFERPKKIYTLSKFPYTETDKIKRADVIQVLRKYK</sequence>
<reference evidence="2 3" key="1">
    <citation type="submission" date="2018-10" db="EMBL/GenBank/DDBJ databases">
        <title>Genomic Encyclopedia of Archaeal and Bacterial Type Strains, Phase II (KMG-II): from individual species to whole genera.</title>
        <authorList>
            <person name="Goeker M."/>
        </authorList>
    </citation>
    <scope>NUCLEOTIDE SEQUENCE [LARGE SCALE GENOMIC DNA]</scope>
    <source>
        <strain evidence="2 3">DSM 23424</strain>
    </source>
</reference>
<evidence type="ECO:0000313" key="2">
    <source>
        <dbReference type="EMBL" id="RMA58660.1"/>
    </source>
</evidence>
<keyword evidence="2" id="KW-0436">Ligase</keyword>
<dbReference type="RefSeq" id="WP_245962953.1">
    <property type="nucleotide sequence ID" value="NZ_REFC01000013.1"/>
</dbReference>
<dbReference type="InterPro" id="IPR000873">
    <property type="entry name" value="AMP-dep_synth/lig_dom"/>
</dbReference>
<dbReference type="Gene3D" id="3.40.50.12780">
    <property type="entry name" value="N-terminal domain of ligase-like"/>
    <property type="match status" value="1"/>
</dbReference>
<dbReference type="EMBL" id="REFC01000013">
    <property type="protein sequence ID" value="RMA58660.1"/>
    <property type="molecule type" value="Genomic_DNA"/>
</dbReference>
<evidence type="ECO:0000313" key="3">
    <source>
        <dbReference type="Proteomes" id="UP000271339"/>
    </source>
</evidence>
<protein>
    <submittedName>
        <fullName evidence="2">O-succinylbenzoic acid--CoA ligase</fullName>
    </submittedName>
</protein>
<proteinExistence type="predicted"/>
<evidence type="ECO:0000259" key="1">
    <source>
        <dbReference type="Pfam" id="PF00501"/>
    </source>
</evidence>
<dbReference type="InterPro" id="IPR045851">
    <property type="entry name" value="AMP-bd_C_sf"/>
</dbReference>
<organism evidence="2 3">
    <name type="scientific">Ulvibacter antarcticus</name>
    <dbReference type="NCBI Taxonomy" id="442714"/>
    <lineage>
        <taxon>Bacteria</taxon>
        <taxon>Pseudomonadati</taxon>
        <taxon>Bacteroidota</taxon>
        <taxon>Flavobacteriia</taxon>
        <taxon>Flavobacteriales</taxon>
        <taxon>Flavobacteriaceae</taxon>
        <taxon>Ulvibacter</taxon>
    </lineage>
</organism>
<dbReference type="PANTHER" id="PTHR43201">
    <property type="entry name" value="ACYL-COA SYNTHETASE"/>
    <property type="match status" value="1"/>
</dbReference>
<dbReference type="AlphaFoldDB" id="A0A3L9YGT6"/>
<feature type="domain" description="AMP-dependent synthetase/ligase" evidence="1">
    <location>
        <begin position="47"/>
        <end position="217"/>
    </location>
</feature>
<accession>A0A3L9YGT6</accession>
<dbReference type="Pfam" id="PF00501">
    <property type="entry name" value="AMP-binding"/>
    <property type="match status" value="1"/>
</dbReference>
<comment type="caution">
    <text evidence="2">The sequence shown here is derived from an EMBL/GenBank/DDBJ whole genome shotgun (WGS) entry which is preliminary data.</text>
</comment>
<dbReference type="Proteomes" id="UP000271339">
    <property type="component" value="Unassembled WGS sequence"/>
</dbReference>
<dbReference type="InterPro" id="IPR042099">
    <property type="entry name" value="ANL_N_sf"/>
</dbReference>
<dbReference type="PANTHER" id="PTHR43201:SF32">
    <property type="entry name" value="2-SUCCINYLBENZOATE--COA LIGASE, CHLOROPLASTIC_PEROXISOMAL"/>
    <property type="match status" value="1"/>
</dbReference>
<dbReference type="GO" id="GO:0006631">
    <property type="term" value="P:fatty acid metabolic process"/>
    <property type="evidence" value="ECO:0007669"/>
    <property type="project" value="TreeGrafter"/>
</dbReference>